<dbReference type="RefSeq" id="WP_145042853.1">
    <property type="nucleotide sequence ID" value="NZ_CP036347.1"/>
</dbReference>
<dbReference type="EC" id="2.4.2.53" evidence="2"/>
<name>A0A517WI80_9PLAN</name>
<dbReference type="PANTHER" id="PTHR48090:SF7">
    <property type="entry name" value="RFBJ PROTEIN"/>
    <property type="match status" value="1"/>
</dbReference>
<dbReference type="Proteomes" id="UP000320722">
    <property type="component" value="Chromosome"/>
</dbReference>
<accession>A0A517WI80</accession>
<dbReference type="Gene3D" id="3.90.550.10">
    <property type="entry name" value="Spore Coat Polysaccharide Biosynthesis Protein SpsA, Chain A"/>
    <property type="match status" value="1"/>
</dbReference>
<dbReference type="AlphaFoldDB" id="A0A517WI80"/>
<evidence type="ECO:0000313" key="3">
    <source>
        <dbReference type="Proteomes" id="UP000320722"/>
    </source>
</evidence>
<reference evidence="2 3" key="1">
    <citation type="submission" date="2019-02" db="EMBL/GenBank/DDBJ databases">
        <title>Deep-cultivation of Planctomycetes and their phenomic and genomic characterization uncovers novel biology.</title>
        <authorList>
            <person name="Wiegand S."/>
            <person name="Jogler M."/>
            <person name="Boedeker C."/>
            <person name="Pinto D."/>
            <person name="Vollmers J."/>
            <person name="Rivas-Marin E."/>
            <person name="Kohn T."/>
            <person name="Peeters S.H."/>
            <person name="Heuer A."/>
            <person name="Rast P."/>
            <person name="Oberbeckmann S."/>
            <person name="Bunk B."/>
            <person name="Jeske O."/>
            <person name="Meyerdierks A."/>
            <person name="Storesund J.E."/>
            <person name="Kallscheuer N."/>
            <person name="Luecker S."/>
            <person name="Lage O.M."/>
            <person name="Pohl T."/>
            <person name="Merkel B.J."/>
            <person name="Hornburger P."/>
            <person name="Mueller R.-W."/>
            <person name="Bruemmer F."/>
            <person name="Labrenz M."/>
            <person name="Spormann A.M."/>
            <person name="Op den Camp H."/>
            <person name="Overmann J."/>
            <person name="Amann R."/>
            <person name="Jetten M.S.M."/>
            <person name="Mascher T."/>
            <person name="Medema M.H."/>
            <person name="Devos D.P."/>
            <person name="Kaster A.-K."/>
            <person name="Ovreas L."/>
            <person name="Rohde M."/>
            <person name="Galperin M.Y."/>
            <person name="Jogler C."/>
        </authorList>
    </citation>
    <scope>NUCLEOTIDE SEQUENCE [LARGE SCALE GENOMIC DNA]</scope>
    <source>
        <strain evidence="2 3">V6</strain>
    </source>
</reference>
<dbReference type="InterPro" id="IPR001173">
    <property type="entry name" value="Glyco_trans_2-like"/>
</dbReference>
<dbReference type="CDD" id="cd04179">
    <property type="entry name" value="DPM_DPG-synthase_like"/>
    <property type="match status" value="1"/>
</dbReference>
<keyword evidence="2" id="KW-0328">Glycosyltransferase</keyword>
<dbReference type="Pfam" id="PF00535">
    <property type="entry name" value="Glycos_transf_2"/>
    <property type="match status" value="1"/>
</dbReference>
<protein>
    <submittedName>
        <fullName evidence="2">Undecaprenyl-phosphate 4-deoxy-4-formamido-L-arabinose transferase</fullName>
        <ecNumber evidence="2">2.4.2.53</ecNumber>
    </submittedName>
</protein>
<dbReference type="GO" id="GO:0099621">
    <property type="term" value="F:undecaprenyl-phosphate 4-deoxy-4-formamido-L-arabinose transferase activity"/>
    <property type="evidence" value="ECO:0007669"/>
    <property type="project" value="UniProtKB-EC"/>
</dbReference>
<evidence type="ECO:0000259" key="1">
    <source>
        <dbReference type="Pfam" id="PF00535"/>
    </source>
</evidence>
<dbReference type="InterPro" id="IPR050256">
    <property type="entry name" value="Glycosyltransferase_2"/>
</dbReference>
<dbReference type="EMBL" id="CP036347">
    <property type="protein sequence ID" value="QDU04958.1"/>
    <property type="molecule type" value="Genomic_DNA"/>
</dbReference>
<keyword evidence="2" id="KW-0808">Transferase</keyword>
<proteinExistence type="predicted"/>
<gene>
    <name evidence="2" type="primary">arnC_2</name>
    <name evidence="2" type="ORF">V6x_46890</name>
</gene>
<sequence>MLLSVVIPAYNEEKNIEATVHALVTELDLQKIPFEIVVANDNSRDQTEAILKRLNAADGRIKYVNCQPPNGFGRAIRTGLAASTGDYIVIYMADLSDHPEDVVTYYKKLEEGYDCVFGSRFIEGSKVEDYPRVKYVVNRIVNHTLKLLFWCKFNDLTNAFKAYRREVIEASGPYFASHFNITIEMSLSALIRNYTIIQVPIKWTGRTWGESNLRLSAMGRRYLSTFIKVFAERTLIHDDVIAEKLSSKRGSEDKNVLNYRLVTLEEEIQEVDSRLSRIEEEQRVDRAA</sequence>
<dbReference type="PANTHER" id="PTHR48090">
    <property type="entry name" value="UNDECAPRENYL-PHOSPHATE 4-DEOXY-4-FORMAMIDO-L-ARABINOSE TRANSFERASE-RELATED"/>
    <property type="match status" value="1"/>
</dbReference>
<dbReference type="SUPFAM" id="SSF53448">
    <property type="entry name" value="Nucleotide-diphospho-sugar transferases"/>
    <property type="match status" value="1"/>
</dbReference>
<organism evidence="2 3">
    <name type="scientific">Gimesia chilikensis</name>
    <dbReference type="NCBI Taxonomy" id="2605989"/>
    <lineage>
        <taxon>Bacteria</taxon>
        <taxon>Pseudomonadati</taxon>
        <taxon>Planctomycetota</taxon>
        <taxon>Planctomycetia</taxon>
        <taxon>Planctomycetales</taxon>
        <taxon>Planctomycetaceae</taxon>
        <taxon>Gimesia</taxon>
    </lineage>
</organism>
<feature type="domain" description="Glycosyltransferase 2-like" evidence="1">
    <location>
        <begin position="4"/>
        <end position="169"/>
    </location>
</feature>
<evidence type="ECO:0000313" key="2">
    <source>
        <dbReference type="EMBL" id="QDU04958.1"/>
    </source>
</evidence>
<dbReference type="InterPro" id="IPR029044">
    <property type="entry name" value="Nucleotide-diphossugar_trans"/>
</dbReference>